<sequence>MLPSSPPKKNSKSLDYTLADAAPSYHFSSASLLRLLLLSIGFPRMLSIRLISSFVRRLCTTLASVYINYMVEKNRKLHNQLNLYASSASHIDVNSGNQIFLTLVVNVDLISRFLGFRYQLARDGMIRKYWPSLVAVHSDSCGYLLVALCGFQFWSKA</sequence>
<dbReference type="RefSeq" id="XP_050944534.1">
    <property type="nucleotide sequence ID" value="XM_051088577.1"/>
</dbReference>
<evidence type="ECO:0000313" key="3">
    <source>
        <dbReference type="RefSeq" id="XP_050944534.1"/>
    </source>
</evidence>
<protein>
    <submittedName>
        <fullName evidence="3">Uncharacterized protein LOC103484454</fullName>
    </submittedName>
</protein>
<organism evidence="2 3">
    <name type="scientific">Cucumis melo</name>
    <name type="common">Muskmelon</name>
    <dbReference type="NCBI Taxonomy" id="3656"/>
    <lineage>
        <taxon>Eukaryota</taxon>
        <taxon>Viridiplantae</taxon>
        <taxon>Streptophyta</taxon>
        <taxon>Embryophyta</taxon>
        <taxon>Tracheophyta</taxon>
        <taxon>Spermatophyta</taxon>
        <taxon>Magnoliopsida</taxon>
        <taxon>eudicotyledons</taxon>
        <taxon>Gunneridae</taxon>
        <taxon>Pentapetalae</taxon>
        <taxon>rosids</taxon>
        <taxon>fabids</taxon>
        <taxon>Cucurbitales</taxon>
        <taxon>Cucurbitaceae</taxon>
        <taxon>Benincaseae</taxon>
        <taxon>Cucumis</taxon>
    </lineage>
</organism>
<gene>
    <name evidence="3" type="primary">LOC103484454</name>
</gene>
<accession>A0ABM3L3C7</accession>
<dbReference type="Proteomes" id="UP001652600">
    <property type="component" value="Chromosome 8"/>
</dbReference>
<feature type="domain" description="Alfin N-terminal" evidence="1">
    <location>
        <begin position="108"/>
        <end position="141"/>
    </location>
</feature>
<reference evidence="3" key="1">
    <citation type="submission" date="2025-08" db="UniProtKB">
        <authorList>
            <consortium name="RefSeq"/>
        </authorList>
    </citation>
    <scope>IDENTIFICATION</scope>
    <source>
        <tissue evidence="3">Stem</tissue>
    </source>
</reference>
<evidence type="ECO:0000313" key="2">
    <source>
        <dbReference type="Proteomes" id="UP001652600"/>
    </source>
</evidence>
<dbReference type="InterPro" id="IPR021998">
    <property type="entry name" value="Alfin_N"/>
</dbReference>
<keyword evidence="2" id="KW-1185">Reference proteome</keyword>
<dbReference type="GeneID" id="103484454"/>
<proteinExistence type="predicted"/>
<evidence type="ECO:0000259" key="1">
    <source>
        <dbReference type="Pfam" id="PF12165"/>
    </source>
</evidence>
<name>A0ABM3L3C7_CUCME</name>
<dbReference type="Pfam" id="PF12165">
    <property type="entry name" value="Alfin"/>
    <property type="match status" value="1"/>
</dbReference>